<keyword evidence="1" id="KW-0812">Transmembrane</keyword>
<protein>
    <recommendedName>
        <fullName evidence="4">ABC transporter permease</fullName>
    </recommendedName>
</protein>
<keyword evidence="1" id="KW-0472">Membrane</keyword>
<organism evidence="2 3">
    <name type="scientific">Paenibacillus yanchengensis</name>
    <dbReference type="NCBI Taxonomy" id="2035833"/>
    <lineage>
        <taxon>Bacteria</taxon>
        <taxon>Bacillati</taxon>
        <taxon>Bacillota</taxon>
        <taxon>Bacilli</taxon>
        <taxon>Bacillales</taxon>
        <taxon>Paenibacillaceae</taxon>
        <taxon>Paenibacillus</taxon>
    </lineage>
</organism>
<feature type="transmembrane region" description="Helical" evidence="1">
    <location>
        <begin position="418"/>
        <end position="438"/>
    </location>
</feature>
<evidence type="ECO:0000313" key="3">
    <source>
        <dbReference type="Proteomes" id="UP001597362"/>
    </source>
</evidence>
<dbReference type="EMBL" id="JBHUHO010000049">
    <property type="protein sequence ID" value="MFD2118118.1"/>
    <property type="molecule type" value="Genomic_DNA"/>
</dbReference>
<dbReference type="Proteomes" id="UP001597362">
    <property type="component" value="Unassembled WGS sequence"/>
</dbReference>
<feature type="transmembrane region" description="Helical" evidence="1">
    <location>
        <begin position="228"/>
        <end position="250"/>
    </location>
</feature>
<evidence type="ECO:0008006" key="4">
    <source>
        <dbReference type="Google" id="ProtNLM"/>
    </source>
</evidence>
<gene>
    <name evidence="2" type="ORF">ACFSJH_20665</name>
</gene>
<evidence type="ECO:0000256" key="1">
    <source>
        <dbReference type="SAM" id="Phobius"/>
    </source>
</evidence>
<sequence length="538" mass="62413">MLKTVFSIRSIQMATIVNMIIFYAQKIPILNKLITSKLYAQFRIKRWLSIIAIPLSLIWQLVIQLFYYGLAIFLPIQLLGAELTNNEKLVYFYFIFFVFTFVTGAVSSATILEPKRKKYVAIKLFRMNPSDYMKATLLTRYLTFFIFAVPVMLWFTLPLGATVWHVFFLLITATLWRIFSEWVHLQLYKKMQLILIKKVGIVWAIIGISCLLAYGVLIVGIVPTFVTSTIFSIVLSMMGLLGGWACLTLVRYKNYRLVTDAATNYDDPLLDLGKMVTDQQQSGVTLQADDLQLQMTNPKTKRKLEQLSGFEYLNKIFHLRHHKFLRQPLQKKLAGIVIFGMVIIGLTFIIPQQLASNDLFNGRHFSYLFLLLYFLFMSEKTCRAYFYNCDISLLRYSFYRKAAPEHFRIRLRFIIQQNLLIALLFSFVLTTYFTLLNVDFLSSGALHLVVSILSLALFFSIHDLFMYYIFQPYSTDKNVRNPLYQVFSFFVSGLGGIFLVIRLDSFSFASICLGLAFIYSIIAPILVKKYAIRTFRIK</sequence>
<feature type="transmembrane region" description="Helical" evidence="1">
    <location>
        <begin position="132"/>
        <end position="155"/>
    </location>
</feature>
<evidence type="ECO:0000313" key="2">
    <source>
        <dbReference type="EMBL" id="MFD2118118.1"/>
    </source>
</evidence>
<comment type="caution">
    <text evidence="2">The sequence shown here is derived from an EMBL/GenBank/DDBJ whole genome shotgun (WGS) entry which is preliminary data.</text>
</comment>
<keyword evidence="3" id="KW-1185">Reference proteome</keyword>
<reference evidence="3" key="1">
    <citation type="journal article" date="2019" name="Int. J. Syst. Evol. Microbiol.">
        <title>The Global Catalogue of Microorganisms (GCM) 10K type strain sequencing project: providing services to taxonomists for standard genome sequencing and annotation.</title>
        <authorList>
            <consortium name="The Broad Institute Genomics Platform"/>
            <consortium name="The Broad Institute Genome Sequencing Center for Infectious Disease"/>
            <person name="Wu L."/>
            <person name="Ma J."/>
        </authorList>
    </citation>
    <scope>NUCLEOTIDE SEQUENCE [LARGE SCALE GENOMIC DNA]</scope>
    <source>
        <strain evidence="3">GH52</strain>
    </source>
</reference>
<proteinExistence type="predicted"/>
<feature type="transmembrane region" description="Helical" evidence="1">
    <location>
        <begin position="333"/>
        <end position="354"/>
    </location>
</feature>
<feature type="transmembrane region" description="Helical" evidence="1">
    <location>
        <begin position="482"/>
        <end position="501"/>
    </location>
</feature>
<feature type="transmembrane region" description="Helical" evidence="1">
    <location>
        <begin position="46"/>
        <end position="70"/>
    </location>
</feature>
<feature type="transmembrane region" description="Helical" evidence="1">
    <location>
        <begin position="444"/>
        <end position="470"/>
    </location>
</feature>
<accession>A0ABW4YR00</accession>
<dbReference type="RefSeq" id="WP_377775711.1">
    <property type="nucleotide sequence ID" value="NZ_JBHUHO010000049.1"/>
</dbReference>
<keyword evidence="1" id="KW-1133">Transmembrane helix</keyword>
<feature type="transmembrane region" description="Helical" evidence="1">
    <location>
        <begin position="90"/>
        <end position="112"/>
    </location>
</feature>
<feature type="transmembrane region" description="Helical" evidence="1">
    <location>
        <begin position="6"/>
        <end position="25"/>
    </location>
</feature>
<name>A0ABW4YR00_9BACL</name>
<feature type="transmembrane region" description="Helical" evidence="1">
    <location>
        <begin position="161"/>
        <end position="179"/>
    </location>
</feature>
<feature type="transmembrane region" description="Helical" evidence="1">
    <location>
        <begin position="200"/>
        <end position="222"/>
    </location>
</feature>
<feature type="transmembrane region" description="Helical" evidence="1">
    <location>
        <begin position="360"/>
        <end position="376"/>
    </location>
</feature>
<feature type="transmembrane region" description="Helical" evidence="1">
    <location>
        <begin position="507"/>
        <end position="527"/>
    </location>
</feature>